<dbReference type="PANTHER" id="PTHR32309:SF13">
    <property type="entry name" value="FERRIC ENTEROBACTIN TRANSPORT PROTEIN FEPE"/>
    <property type="match status" value="1"/>
</dbReference>
<dbReference type="InterPro" id="IPR050445">
    <property type="entry name" value="Bact_polysacc_biosynth/exp"/>
</dbReference>
<gene>
    <name evidence="3" type="ORF">FHS79_001989</name>
</gene>
<name>A0A841LFR7_9SPHN</name>
<evidence type="ECO:0000256" key="2">
    <source>
        <dbReference type="SAM" id="Phobius"/>
    </source>
</evidence>
<comment type="caution">
    <text evidence="3">The sequence shown here is derived from an EMBL/GenBank/DDBJ whole genome shotgun (WGS) entry which is preliminary data.</text>
</comment>
<dbReference type="GO" id="GO:0005886">
    <property type="term" value="C:plasma membrane"/>
    <property type="evidence" value="ECO:0007669"/>
    <property type="project" value="TreeGrafter"/>
</dbReference>
<keyword evidence="4" id="KW-1185">Reference proteome</keyword>
<accession>A0A841LFR7</accession>
<dbReference type="AlphaFoldDB" id="A0A841LFR7"/>
<reference evidence="3 4" key="1">
    <citation type="submission" date="2020-08" db="EMBL/GenBank/DDBJ databases">
        <title>Genomic Encyclopedia of Type Strains, Phase IV (KMG-IV): sequencing the most valuable type-strain genomes for metagenomic binning, comparative biology and taxonomic classification.</title>
        <authorList>
            <person name="Goeker M."/>
        </authorList>
    </citation>
    <scope>NUCLEOTIDE SEQUENCE [LARGE SCALE GENOMIC DNA]</scope>
    <source>
        <strain evidence="3 4">DSM 102189</strain>
    </source>
</reference>
<feature type="transmembrane region" description="Helical" evidence="2">
    <location>
        <begin position="381"/>
        <end position="402"/>
    </location>
</feature>
<protein>
    <submittedName>
        <fullName evidence="3">BexC/CtrB/KpsE family polysaccharide export inner-membrane protein</fullName>
    </submittedName>
</protein>
<dbReference type="PANTHER" id="PTHR32309">
    <property type="entry name" value="TYROSINE-PROTEIN KINASE"/>
    <property type="match status" value="1"/>
</dbReference>
<keyword evidence="2" id="KW-0472">Membrane</keyword>
<keyword evidence="2" id="KW-1133">Transmembrane helix</keyword>
<feature type="transmembrane region" description="Helical" evidence="2">
    <location>
        <begin position="53"/>
        <end position="73"/>
    </location>
</feature>
<feature type="coiled-coil region" evidence="1">
    <location>
        <begin position="189"/>
        <end position="246"/>
    </location>
</feature>
<evidence type="ECO:0000256" key="1">
    <source>
        <dbReference type="SAM" id="Coils"/>
    </source>
</evidence>
<evidence type="ECO:0000313" key="4">
    <source>
        <dbReference type="Proteomes" id="UP000538147"/>
    </source>
</evidence>
<proteinExistence type="predicted"/>
<keyword evidence="2" id="KW-0812">Transmembrane</keyword>
<dbReference type="Proteomes" id="UP000538147">
    <property type="component" value="Unassembled WGS sequence"/>
</dbReference>
<dbReference type="EMBL" id="JACIIV010000013">
    <property type="protein sequence ID" value="MBB6227808.1"/>
    <property type="molecule type" value="Genomic_DNA"/>
</dbReference>
<organism evidence="3 4">
    <name type="scientific">Polymorphobacter multimanifer</name>
    <dbReference type="NCBI Taxonomy" id="1070431"/>
    <lineage>
        <taxon>Bacteria</taxon>
        <taxon>Pseudomonadati</taxon>
        <taxon>Pseudomonadota</taxon>
        <taxon>Alphaproteobacteria</taxon>
        <taxon>Sphingomonadales</taxon>
        <taxon>Sphingosinicellaceae</taxon>
        <taxon>Polymorphobacter</taxon>
    </lineage>
</organism>
<evidence type="ECO:0000313" key="3">
    <source>
        <dbReference type="EMBL" id="MBB6227808.1"/>
    </source>
</evidence>
<sequence>MSTKPDLAPPLADVVAFEGRSPQKAAAPEAGVGSGRGHWSAAGIARMRRMGPLFLFTVIIPTMLSILYFGMIASDVYISESRFVVRSPDKPAKSGLGMLLNTAGFANASDEVRAAQGYIQSRDALRALNADGLAQRSWGNAQISIFNRFNPFGLSGSFEELFIYYGKKIGAEFDTDTGITALTVRAFSARDAQAMNLRLLEQAEALVNQLNERGQGDLIRFAGREVDEAKEEARKAALELASYRNRAGVIDPERQATVQLQMISKLQDELIGARMQLLQLSSIAAQNPQIPLLKVRIAGLQQAVDEQLGMVAGNSRSLSATAAQYQRLQLQREFADRQLAGALSALQDARNEARRQRAYVERIAQPSMPDDAMEPRRLRGIIATFIVGLVAWGILSMLLAGVREHRN</sequence>
<keyword evidence="1" id="KW-0175">Coiled coil</keyword>
<dbReference type="RefSeq" id="WP_243453421.1">
    <property type="nucleotide sequence ID" value="NZ_BMOX01000032.1"/>
</dbReference>
<dbReference type="GO" id="GO:0004713">
    <property type="term" value="F:protein tyrosine kinase activity"/>
    <property type="evidence" value="ECO:0007669"/>
    <property type="project" value="TreeGrafter"/>
</dbReference>